<dbReference type="AlphaFoldDB" id="A0AAF0E5U0"/>
<feature type="domain" description="Barwin" evidence="4">
    <location>
        <begin position="134"/>
        <end position="182"/>
    </location>
</feature>
<evidence type="ECO:0000256" key="3">
    <source>
        <dbReference type="SAM" id="SignalP"/>
    </source>
</evidence>
<evidence type="ECO:0000256" key="2">
    <source>
        <dbReference type="SAM" id="MobiDB-lite"/>
    </source>
</evidence>
<dbReference type="EMBL" id="CP119911">
    <property type="protein sequence ID" value="WFD20127.1"/>
    <property type="molecule type" value="Genomic_DNA"/>
</dbReference>
<accession>A0AAF0E5U0</accession>
<gene>
    <name evidence="5" type="ORF">MCAP1_002371</name>
</gene>
<dbReference type="Proteomes" id="UP001220961">
    <property type="component" value="Chromosome 4"/>
</dbReference>
<dbReference type="InterPro" id="IPR051477">
    <property type="entry name" value="Expansin_CellWall"/>
</dbReference>
<dbReference type="GO" id="GO:0050832">
    <property type="term" value="P:defense response to fungus"/>
    <property type="evidence" value="ECO:0007669"/>
    <property type="project" value="InterPro"/>
</dbReference>
<evidence type="ECO:0000256" key="1">
    <source>
        <dbReference type="ARBA" id="ARBA00022729"/>
    </source>
</evidence>
<dbReference type="PANTHER" id="PTHR31836:SF22">
    <property type="entry name" value="RLPA-LIKE PROTEIN DOUBLE-PSI BETA-BARREL DOMAIN-CONTAINING PROTEIN"/>
    <property type="match status" value="1"/>
</dbReference>
<dbReference type="Gene3D" id="2.40.40.10">
    <property type="entry name" value="RlpA-like domain"/>
    <property type="match status" value="1"/>
</dbReference>
<evidence type="ECO:0000313" key="6">
    <source>
        <dbReference type="Proteomes" id="UP001220961"/>
    </source>
</evidence>
<protein>
    <recommendedName>
        <fullName evidence="4">Barwin domain-containing protein</fullName>
    </recommendedName>
</protein>
<evidence type="ECO:0000259" key="4">
    <source>
        <dbReference type="Pfam" id="PF00967"/>
    </source>
</evidence>
<keyword evidence="6" id="KW-1185">Reference proteome</keyword>
<dbReference type="InterPro" id="IPR036908">
    <property type="entry name" value="RlpA-like_sf"/>
</dbReference>
<dbReference type="Pfam" id="PF00967">
    <property type="entry name" value="Barwin"/>
    <property type="match status" value="1"/>
</dbReference>
<reference evidence="5" key="1">
    <citation type="submission" date="2023-03" db="EMBL/GenBank/DDBJ databases">
        <title>Mating type loci evolution in Malassezia.</title>
        <authorList>
            <person name="Coelho M.A."/>
        </authorList>
    </citation>
    <scope>NUCLEOTIDE SEQUENCE</scope>
    <source>
        <strain evidence="5">CBS 10434</strain>
    </source>
</reference>
<sequence length="213" mass="24010">MSRFVQFALFALLALTAFAAVVRAEEKFYDDDGKEMVFFDSKVGDEEFEDDSQEKRSLNIRGKSGFGMDKRNKKSKQELFTHGPDDNESLWDKGIKITWYASQDLKEPACGNGKWDPENSNHIGAVVKGWDNGPSCGDFIRLCNHKISRCVRVRIVDQCAGCKQNHVDLTKSAFKRLATTGTLDEGVTTGLTMWVSKKPNPWDLSLYGPFKLK</sequence>
<dbReference type="CDD" id="cd22191">
    <property type="entry name" value="DPBB_RlpA_EXP_N-like"/>
    <property type="match status" value="1"/>
</dbReference>
<feature type="region of interest" description="Disordered" evidence="2">
    <location>
        <begin position="50"/>
        <end position="70"/>
    </location>
</feature>
<dbReference type="InterPro" id="IPR001153">
    <property type="entry name" value="Barwin_dom"/>
</dbReference>
<organism evidence="5 6">
    <name type="scientific">Malassezia caprae</name>
    <dbReference type="NCBI Taxonomy" id="1381934"/>
    <lineage>
        <taxon>Eukaryota</taxon>
        <taxon>Fungi</taxon>
        <taxon>Dikarya</taxon>
        <taxon>Basidiomycota</taxon>
        <taxon>Ustilaginomycotina</taxon>
        <taxon>Malasseziomycetes</taxon>
        <taxon>Malasseziales</taxon>
        <taxon>Malasseziaceae</taxon>
        <taxon>Malassezia</taxon>
    </lineage>
</organism>
<keyword evidence="1 3" id="KW-0732">Signal</keyword>
<evidence type="ECO:0000313" key="5">
    <source>
        <dbReference type="EMBL" id="WFD20127.1"/>
    </source>
</evidence>
<proteinExistence type="predicted"/>
<dbReference type="PANTHER" id="PTHR31836">
    <property type="match status" value="1"/>
</dbReference>
<feature type="chain" id="PRO_5042055350" description="Barwin domain-containing protein" evidence="3">
    <location>
        <begin position="25"/>
        <end position="213"/>
    </location>
</feature>
<name>A0AAF0E5U0_9BASI</name>
<dbReference type="SUPFAM" id="SSF50685">
    <property type="entry name" value="Barwin-like endoglucanases"/>
    <property type="match status" value="1"/>
</dbReference>
<dbReference type="GO" id="GO:0042742">
    <property type="term" value="P:defense response to bacterium"/>
    <property type="evidence" value="ECO:0007669"/>
    <property type="project" value="InterPro"/>
</dbReference>
<feature type="signal peptide" evidence="3">
    <location>
        <begin position="1"/>
        <end position="24"/>
    </location>
</feature>